<keyword evidence="2" id="KW-1185">Reference proteome</keyword>
<comment type="caution">
    <text evidence="1">The sequence shown here is derived from an EMBL/GenBank/DDBJ whole genome shotgun (WGS) entry which is preliminary data.</text>
</comment>
<dbReference type="EMBL" id="WHUW01000043">
    <property type="protein sequence ID" value="KAF8432124.1"/>
    <property type="molecule type" value="Genomic_DNA"/>
</dbReference>
<protein>
    <submittedName>
        <fullName evidence="1">Uncharacterized protein</fullName>
    </submittedName>
</protein>
<dbReference type="Proteomes" id="UP001194468">
    <property type="component" value="Unassembled WGS sequence"/>
</dbReference>
<accession>A0AAD4BJJ0</accession>
<sequence>MVSNPNMCVQVITGLEYLDVPENTLSALDVDDLRCLLLPPSAIPVIHGHLANFKSKHIVSSEVGEQSLSTLVQYSSGSKVTPSPSSAGDAECSKEDDDYHFTCAHPVQCREWWLNQNEPGSQGEEVCNACKARDLECMWSPSAVDKKHVYQPCTLEKTHCKVEGFPDIHCPREKAPASQSAGVLATITEHVALLEKNADMNEKKKQRMLHRIAN</sequence>
<dbReference type="AlphaFoldDB" id="A0AAD4BJJ0"/>
<evidence type="ECO:0000313" key="1">
    <source>
        <dbReference type="EMBL" id="KAF8432124.1"/>
    </source>
</evidence>
<reference evidence="1" key="1">
    <citation type="submission" date="2019-10" db="EMBL/GenBank/DDBJ databases">
        <authorList>
            <consortium name="DOE Joint Genome Institute"/>
            <person name="Kuo A."/>
            <person name="Miyauchi S."/>
            <person name="Kiss E."/>
            <person name="Drula E."/>
            <person name="Kohler A."/>
            <person name="Sanchez-Garcia M."/>
            <person name="Andreopoulos B."/>
            <person name="Barry K.W."/>
            <person name="Bonito G."/>
            <person name="Buee M."/>
            <person name="Carver A."/>
            <person name="Chen C."/>
            <person name="Cichocki N."/>
            <person name="Clum A."/>
            <person name="Culley D."/>
            <person name="Crous P.W."/>
            <person name="Fauchery L."/>
            <person name="Girlanda M."/>
            <person name="Hayes R."/>
            <person name="Keri Z."/>
            <person name="LaButti K."/>
            <person name="Lipzen A."/>
            <person name="Lombard V."/>
            <person name="Magnuson J."/>
            <person name="Maillard F."/>
            <person name="Morin E."/>
            <person name="Murat C."/>
            <person name="Nolan M."/>
            <person name="Ohm R."/>
            <person name="Pangilinan J."/>
            <person name="Pereira M."/>
            <person name="Perotto S."/>
            <person name="Peter M."/>
            <person name="Riley R."/>
            <person name="Sitrit Y."/>
            <person name="Stielow B."/>
            <person name="Szollosi G."/>
            <person name="Zifcakova L."/>
            <person name="Stursova M."/>
            <person name="Spatafora J.W."/>
            <person name="Tedersoo L."/>
            <person name="Vaario L.-M."/>
            <person name="Yamada A."/>
            <person name="Yan M."/>
            <person name="Wang P."/>
            <person name="Xu J."/>
            <person name="Bruns T."/>
            <person name="Baldrian P."/>
            <person name="Vilgalys R."/>
            <person name="Henrissat B."/>
            <person name="Grigoriev I.V."/>
            <person name="Hibbett D."/>
            <person name="Nagy L.G."/>
            <person name="Martin F.M."/>
        </authorList>
    </citation>
    <scope>NUCLEOTIDE SEQUENCE</scope>
    <source>
        <strain evidence="1">BED1</strain>
    </source>
</reference>
<organism evidence="1 2">
    <name type="scientific">Boletus edulis BED1</name>
    <dbReference type="NCBI Taxonomy" id="1328754"/>
    <lineage>
        <taxon>Eukaryota</taxon>
        <taxon>Fungi</taxon>
        <taxon>Dikarya</taxon>
        <taxon>Basidiomycota</taxon>
        <taxon>Agaricomycotina</taxon>
        <taxon>Agaricomycetes</taxon>
        <taxon>Agaricomycetidae</taxon>
        <taxon>Boletales</taxon>
        <taxon>Boletineae</taxon>
        <taxon>Boletaceae</taxon>
        <taxon>Boletoideae</taxon>
        <taxon>Boletus</taxon>
    </lineage>
</organism>
<name>A0AAD4BJJ0_BOLED</name>
<reference evidence="1" key="2">
    <citation type="journal article" date="2020" name="Nat. Commun.">
        <title>Large-scale genome sequencing of mycorrhizal fungi provides insights into the early evolution of symbiotic traits.</title>
        <authorList>
            <person name="Miyauchi S."/>
            <person name="Kiss E."/>
            <person name="Kuo A."/>
            <person name="Drula E."/>
            <person name="Kohler A."/>
            <person name="Sanchez-Garcia M."/>
            <person name="Morin E."/>
            <person name="Andreopoulos B."/>
            <person name="Barry K.W."/>
            <person name="Bonito G."/>
            <person name="Buee M."/>
            <person name="Carver A."/>
            <person name="Chen C."/>
            <person name="Cichocki N."/>
            <person name="Clum A."/>
            <person name="Culley D."/>
            <person name="Crous P.W."/>
            <person name="Fauchery L."/>
            <person name="Girlanda M."/>
            <person name="Hayes R.D."/>
            <person name="Keri Z."/>
            <person name="LaButti K."/>
            <person name="Lipzen A."/>
            <person name="Lombard V."/>
            <person name="Magnuson J."/>
            <person name="Maillard F."/>
            <person name="Murat C."/>
            <person name="Nolan M."/>
            <person name="Ohm R.A."/>
            <person name="Pangilinan J."/>
            <person name="Pereira M.F."/>
            <person name="Perotto S."/>
            <person name="Peter M."/>
            <person name="Pfister S."/>
            <person name="Riley R."/>
            <person name="Sitrit Y."/>
            <person name="Stielow J.B."/>
            <person name="Szollosi G."/>
            <person name="Zifcakova L."/>
            <person name="Stursova M."/>
            <person name="Spatafora J.W."/>
            <person name="Tedersoo L."/>
            <person name="Vaario L.M."/>
            <person name="Yamada A."/>
            <person name="Yan M."/>
            <person name="Wang P."/>
            <person name="Xu J."/>
            <person name="Bruns T."/>
            <person name="Baldrian P."/>
            <person name="Vilgalys R."/>
            <person name="Dunand C."/>
            <person name="Henrissat B."/>
            <person name="Grigoriev I.V."/>
            <person name="Hibbett D."/>
            <person name="Nagy L.G."/>
            <person name="Martin F.M."/>
        </authorList>
    </citation>
    <scope>NUCLEOTIDE SEQUENCE</scope>
    <source>
        <strain evidence="1">BED1</strain>
    </source>
</reference>
<proteinExistence type="predicted"/>
<evidence type="ECO:0000313" key="2">
    <source>
        <dbReference type="Proteomes" id="UP001194468"/>
    </source>
</evidence>
<gene>
    <name evidence="1" type="ORF">L210DRAFT_3507610</name>
</gene>